<evidence type="ECO:0000256" key="1">
    <source>
        <dbReference type="SAM" id="Phobius"/>
    </source>
</evidence>
<comment type="caution">
    <text evidence="2">The sequence shown here is derived from an EMBL/GenBank/DDBJ whole genome shotgun (WGS) entry which is preliminary data.</text>
</comment>
<accession>A0ABU5CN68</accession>
<sequence length="67" mass="7980">MVLFGLPWWVLLIILLIFTTGYMAFRAMRAERELEQQYIEREGKIFLERIEAERQKKSNANQQMSGS</sequence>
<dbReference type="RefSeq" id="WP_320378593.1">
    <property type="nucleotide sequence ID" value="NZ_JAWDIQ010000001.1"/>
</dbReference>
<evidence type="ECO:0000313" key="3">
    <source>
        <dbReference type="Proteomes" id="UP001275315"/>
    </source>
</evidence>
<dbReference type="Proteomes" id="UP001275315">
    <property type="component" value="Unassembled WGS sequence"/>
</dbReference>
<dbReference type="EMBL" id="JAWDIQ010000001">
    <property type="protein sequence ID" value="MDY0407812.1"/>
    <property type="molecule type" value="Genomic_DNA"/>
</dbReference>
<keyword evidence="1" id="KW-0812">Transmembrane</keyword>
<protein>
    <submittedName>
        <fullName evidence="2">Sporulation YhaL family protein</fullName>
    </submittedName>
</protein>
<keyword evidence="1" id="KW-0472">Membrane</keyword>
<organism evidence="2 3">
    <name type="scientific">Paracerasibacillus soli</name>
    <dbReference type="NCBI Taxonomy" id="480284"/>
    <lineage>
        <taxon>Bacteria</taxon>
        <taxon>Bacillati</taxon>
        <taxon>Bacillota</taxon>
        <taxon>Bacilli</taxon>
        <taxon>Bacillales</taxon>
        <taxon>Bacillaceae</taxon>
        <taxon>Paracerasibacillus</taxon>
    </lineage>
</organism>
<reference evidence="2 3" key="1">
    <citation type="submission" date="2023-10" db="EMBL/GenBank/DDBJ databases">
        <title>Virgibacillus soli CC-YMP-6 genome.</title>
        <authorList>
            <person name="Miliotis G."/>
            <person name="Sengupta P."/>
            <person name="Hameed A."/>
            <person name="Chuvochina M."/>
            <person name="Mcdonagh F."/>
            <person name="Simpson A.C."/>
            <person name="Singh N.K."/>
            <person name="Rekha P.D."/>
            <person name="Raman K."/>
            <person name="Hugenholtz P."/>
            <person name="Venkateswaran K."/>
        </authorList>
    </citation>
    <scope>NUCLEOTIDE SEQUENCE [LARGE SCALE GENOMIC DNA]</scope>
    <source>
        <strain evidence="2 3">CC-YMP-6</strain>
    </source>
</reference>
<keyword evidence="1" id="KW-1133">Transmembrane helix</keyword>
<dbReference type="Pfam" id="PF14147">
    <property type="entry name" value="Spore_YhaL"/>
    <property type="match status" value="1"/>
</dbReference>
<evidence type="ECO:0000313" key="2">
    <source>
        <dbReference type="EMBL" id="MDY0407812.1"/>
    </source>
</evidence>
<feature type="transmembrane region" description="Helical" evidence="1">
    <location>
        <begin position="6"/>
        <end position="25"/>
    </location>
</feature>
<name>A0ABU5CN68_9BACI</name>
<keyword evidence="3" id="KW-1185">Reference proteome</keyword>
<dbReference type="InterPro" id="IPR025428">
    <property type="entry name" value="Spore_YhaL"/>
</dbReference>
<proteinExistence type="predicted"/>
<gene>
    <name evidence="2" type="ORF">RWD45_03300</name>
</gene>